<evidence type="ECO:0000256" key="10">
    <source>
        <dbReference type="SAM" id="Phobius"/>
    </source>
</evidence>
<gene>
    <name evidence="12" type="ORF">FGO68_gene9701</name>
</gene>
<dbReference type="InterPro" id="IPR003938">
    <property type="entry name" value="K_chnl_volt-dep_EAG/ELK/ERG"/>
</dbReference>
<dbReference type="InterPro" id="IPR000595">
    <property type="entry name" value="cNMP-bd_dom"/>
</dbReference>
<sequence length="935" mass="107647">MRKAVQDSTQIKQEAANIQTISGSQQQYSNSPTHTPEQRNQIQERQGQLTASQQQLQYHQAWLQPTEPETQDQSANKRPRPTVTMPFIARLFTMVGIDRGNTQKVLPEGVGELEENSPEQYNRDDVDMDEDTSRMLNPDDPNMPIKQRLYDRSKTDPPKALRHINSTKSIMSNYTDSKKRRGSLNEDIDLKLLIEWRKSHNIKKYIIYPEGKFKSQWDLLQTVLIIITCALTPIFIAFPEQQTKAAQYLDNIMNILFALDMIFNFFTAYYDSDFNIIDDQKMIAWNYMMHWFSIDLLSVIPFEIFYEVGGFNKMARLSRISKVYRLLRLSKIFRLARVAKFKSKFIRHMAEVLKIGQGTERLVQLLILFFALQHLTASIWIFVGKMDDDSKTNWIYSKGMTDAEDLELYVTAFYFTVTTLVTVGYGDITAQSVPEKLMCIVMMMLGVVAFSITTGALSSIISSYDSQEAQLKEKISTLNQIASEYEIDLELFNKLTKTLRYDHSKKTKDYKQFMEELPSKLRMELAHAIHSSMYSTVAFFQGKEKSFIAWVSRHIHPMHFDEDDYIYKEGEEILEIYFLVEGAAGYVLPRFGNKMFFEITQGSLFGQVDLGDDPEFYEEIDSDTSIEVRKRYNRHFTVMALINSQLLALGLIEMKQMSKDFPEPFAEIFKDVRDHLRHQLLLKLEVTKIIEIASTKNAKAVEGGQLQNQMQQKFTVNIIGGLQKEIKENIRSDPYDGTIRKVSTKRKTKNQIGRKSTMNQQFQNQDNLFGGKTRPHLTQMTLKTKRKSSNKAIPEAHYESSQISKEPKSQKQLYGKKVRSSSSSSSESSNSFQSEKGELEGSVSKDDKYLELPSQQTGLFPPIASAKQLDLNFIDPFQRFESTEVGKPISEVVPPTTLQSSDAHLLLQELIMTVRTLTEKVDHLTSEVNSQRNKL</sequence>
<dbReference type="Gene3D" id="1.10.287.630">
    <property type="entry name" value="Helix hairpin bin"/>
    <property type="match status" value="1"/>
</dbReference>
<dbReference type="OrthoDB" id="422349at2759"/>
<dbReference type="PROSITE" id="PS50042">
    <property type="entry name" value="CNMP_BINDING_3"/>
    <property type="match status" value="1"/>
</dbReference>
<proteinExistence type="predicted"/>
<keyword evidence="8" id="KW-0175">Coiled coil</keyword>
<feature type="transmembrane region" description="Helical" evidence="10">
    <location>
        <begin position="406"/>
        <end position="425"/>
    </location>
</feature>
<dbReference type="PANTHER" id="PTHR47823:SF9">
    <property type="entry name" value="CHROMOSOME UNDETERMINED SCAFFOLD_10, WHOLE GENOME SHOTGUN SEQUENCE"/>
    <property type="match status" value="1"/>
</dbReference>
<dbReference type="PANTHER" id="PTHR47823">
    <property type="entry name" value="ION_TRANS DOMAIN-CONTAINING PROTEIN"/>
    <property type="match status" value="1"/>
</dbReference>
<dbReference type="InterPro" id="IPR005821">
    <property type="entry name" value="Ion_trans_dom"/>
</dbReference>
<feature type="compositionally biased region" description="Polar residues" evidence="9">
    <location>
        <begin position="1"/>
        <end position="45"/>
    </location>
</feature>
<name>A0A8J8P4U2_HALGN</name>
<dbReference type="GO" id="GO:0016020">
    <property type="term" value="C:membrane"/>
    <property type="evidence" value="ECO:0007669"/>
    <property type="project" value="UniProtKB-SubCell"/>
</dbReference>
<dbReference type="FunFam" id="1.10.287.70:FF:000123">
    <property type="entry name" value="Potassium channel KAT3"/>
    <property type="match status" value="1"/>
</dbReference>
<evidence type="ECO:0000259" key="11">
    <source>
        <dbReference type="PROSITE" id="PS50042"/>
    </source>
</evidence>
<reference evidence="12" key="1">
    <citation type="submission" date="2019-06" db="EMBL/GenBank/DDBJ databases">
        <authorList>
            <person name="Zheng W."/>
        </authorList>
    </citation>
    <scope>NUCLEOTIDE SEQUENCE</scope>
    <source>
        <strain evidence="12">QDHG01</strain>
    </source>
</reference>
<keyword evidence="5" id="KW-0406">Ion transport</keyword>
<evidence type="ECO:0000313" key="12">
    <source>
        <dbReference type="EMBL" id="TNV85840.1"/>
    </source>
</evidence>
<evidence type="ECO:0000256" key="4">
    <source>
        <dbReference type="ARBA" id="ARBA00022989"/>
    </source>
</evidence>
<dbReference type="CDD" id="cd00038">
    <property type="entry name" value="CAP_ED"/>
    <property type="match status" value="1"/>
</dbReference>
<dbReference type="PRINTS" id="PR01463">
    <property type="entry name" value="EAGCHANLFMLY"/>
</dbReference>
<feature type="coiled-coil region" evidence="8">
    <location>
        <begin position="907"/>
        <end position="934"/>
    </location>
</feature>
<feature type="transmembrane region" description="Helical" evidence="10">
    <location>
        <begin position="437"/>
        <end position="461"/>
    </location>
</feature>
<evidence type="ECO:0000313" key="13">
    <source>
        <dbReference type="Proteomes" id="UP000785679"/>
    </source>
</evidence>
<feature type="transmembrane region" description="Helical" evidence="10">
    <location>
        <begin position="362"/>
        <end position="383"/>
    </location>
</feature>
<evidence type="ECO:0000256" key="2">
    <source>
        <dbReference type="ARBA" id="ARBA00022448"/>
    </source>
</evidence>
<dbReference type="AlphaFoldDB" id="A0A8J8P4U2"/>
<evidence type="ECO:0000256" key="5">
    <source>
        <dbReference type="ARBA" id="ARBA00023065"/>
    </source>
</evidence>
<evidence type="ECO:0000256" key="9">
    <source>
        <dbReference type="SAM" id="MobiDB-lite"/>
    </source>
</evidence>
<evidence type="ECO:0000256" key="6">
    <source>
        <dbReference type="ARBA" id="ARBA00023136"/>
    </source>
</evidence>
<comment type="subcellular location">
    <subcellularLocation>
        <location evidence="1">Membrane</location>
        <topology evidence="1">Multi-pass membrane protein</topology>
    </subcellularLocation>
</comment>
<dbReference type="Proteomes" id="UP000785679">
    <property type="component" value="Unassembled WGS sequence"/>
</dbReference>
<keyword evidence="4 10" id="KW-1133">Transmembrane helix</keyword>
<feature type="transmembrane region" description="Helical" evidence="10">
    <location>
        <begin position="251"/>
        <end position="270"/>
    </location>
</feature>
<accession>A0A8J8P4U2</accession>
<feature type="compositionally biased region" description="Polar residues" evidence="9">
    <location>
        <begin position="750"/>
        <end position="767"/>
    </location>
</feature>
<keyword evidence="13" id="KW-1185">Reference proteome</keyword>
<feature type="compositionally biased region" description="Low complexity" evidence="9">
    <location>
        <begin position="820"/>
        <end position="834"/>
    </location>
</feature>
<keyword evidence="7" id="KW-0407">Ion channel</keyword>
<dbReference type="InterPro" id="IPR014710">
    <property type="entry name" value="RmlC-like_jellyroll"/>
</dbReference>
<keyword evidence="2" id="KW-0813">Transport</keyword>
<dbReference type="EMBL" id="RRYP01001517">
    <property type="protein sequence ID" value="TNV85840.1"/>
    <property type="molecule type" value="Genomic_DNA"/>
</dbReference>
<dbReference type="SUPFAM" id="SSF81324">
    <property type="entry name" value="Voltage-gated potassium channels"/>
    <property type="match status" value="1"/>
</dbReference>
<dbReference type="Gene3D" id="2.60.120.10">
    <property type="entry name" value="Jelly Rolls"/>
    <property type="match status" value="1"/>
</dbReference>
<feature type="region of interest" description="Disordered" evidence="9">
    <location>
        <begin position="1"/>
        <end position="57"/>
    </location>
</feature>
<feature type="transmembrane region" description="Helical" evidence="10">
    <location>
        <begin position="219"/>
        <end position="239"/>
    </location>
</feature>
<feature type="region of interest" description="Disordered" evidence="9">
    <location>
        <begin position="743"/>
        <end position="844"/>
    </location>
</feature>
<evidence type="ECO:0000256" key="1">
    <source>
        <dbReference type="ARBA" id="ARBA00004141"/>
    </source>
</evidence>
<feature type="compositionally biased region" description="Low complexity" evidence="9">
    <location>
        <begin position="46"/>
        <end position="57"/>
    </location>
</feature>
<dbReference type="GO" id="GO:0005249">
    <property type="term" value="F:voltage-gated potassium channel activity"/>
    <property type="evidence" value="ECO:0007669"/>
    <property type="project" value="InterPro"/>
</dbReference>
<dbReference type="Pfam" id="PF00520">
    <property type="entry name" value="Ion_trans"/>
    <property type="match status" value="1"/>
</dbReference>
<feature type="transmembrane region" description="Helical" evidence="10">
    <location>
        <begin position="290"/>
        <end position="309"/>
    </location>
</feature>
<evidence type="ECO:0000256" key="8">
    <source>
        <dbReference type="SAM" id="Coils"/>
    </source>
</evidence>
<feature type="domain" description="Cyclic nucleotide-binding" evidence="11">
    <location>
        <begin position="539"/>
        <end position="610"/>
    </location>
</feature>
<comment type="caution">
    <text evidence="12">The sequence shown here is derived from an EMBL/GenBank/DDBJ whole genome shotgun (WGS) entry which is preliminary data.</text>
</comment>
<protein>
    <recommendedName>
        <fullName evidence="11">Cyclic nucleotide-binding domain-containing protein</fullName>
    </recommendedName>
</protein>
<evidence type="ECO:0000256" key="7">
    <source>
        <dbReference type="ARBA" id="ARBA00023303"/>
    </source>
</evidence>
<dbReference type="Gene3D" id="1.10.287.70">
    <property type="match status" value="1"/>
</dbReference>
<dbReference type="InterPro" id="IPR018490">
    <property type="entry name" value="cNMP-bd_dom_sf"/>
</dbReference>
<keyword evidence="3 10" id="KW-0812">Transmembrane</keyword>
<evidence type="ECO:0000256" key="3">
    <source>
        <dbReference type="ARBA" id="ARBA00022692"/>
    </source>
</evidence>
<feature type="compositionally biased region" description="Basic and acidic residues" evidence="9">
    <location>
        <begin position="835"/>
        <end position="844"/>
    </location>
</feature>
<keyword evidence="6 10" id="KW-0472">Membrane</keyword>
<organism evidence="12 13">
    <name type="scientific">Halteria grandinella</name>
    <dbReference type="NCBI Taxonomy" id="5974"/>
    <lineage>
        <taxon>Eukaryota</taxon>
        <taxon>Sar</taxon>
        <taxon>Alveolata</taxon>
        <taxon>Ciliophora</taxon>
        <taxon>Intramacronucleata</taxon>
        <taxon>Spirotrichea</taxon>
        <taxon>Stichotrichia</taxon>
        <taxon>Sporadotrichida</taxon>
        <taxon>Halteriidae</taxon>
        <taxon>Halteria</taxon>
    </lineage>
</organism>
<dbReference type="SUPFAM" id="SSF51206">
    <property type="entry name" value="cAMP-binding domain-like"/>
    <property type="match status" value="1"/>
</dbReference>